<dbReference type="PANTHER" id="PTHR46278:SF2">
    <property type="entry name" value="ASPARTATE-SEMIALDEHYDE DEHYDROGENASE"/>
    <property type="match status" value="1"/>
</dbReference>
<dbReference type="GO" id="GO:0008652">
    <property type="term" value="P:amino acid biosynthetic process"/>
    <property type="evidence" value="ECO:0007669"/>
    <property type="project" value="InterPro"/>
</dbReference>
<protein>
    <submittedName>
        <fullName evidence="3">Putative semialdehyde dehydrogenase</fullName>
    </submittedName>
</protein>
<comment type="similarity">
    <text evidence="1">Belongs to the aspartate-semialdehyde dehydrogenase family.</text>
</comment>
<name>A0A484X2Z3_ECOLX</name>
<dbReference type="InterPro" id="IPR012280">
    <property type="entry name" value="Semialdhyde_DH_dimer_dom"/>
</dbReference>
<dbReference type="EMBL" id="CAADIS010000004">
    <property type="protein sequence ID" value="VFS17299.1"/>
    <property type="molecule type" value="Genomic_DNA"/>
</dbReference>
<sequence length="101" mass="11011">MSRISVTSLISASAQGKKAVDALAGQSAKLLNGIPIDEEDFFGRQLAFNMLPLLPDSEGSVREERRIVDEVRKILQDEGLIDFGKRRPGTGILRSCPDGQL</sequence>
<feature type="domain" description="Semialdehyde dehydrogenase dimerisation" evidence="2">
    <location>
        <begin position="2"/>
        <end position="79"/>
    </location>
</feature>
<evidence type="ECO:0000313" key="3">
    <source>
        <dbReference type="EMBL" id="VFS17299.1"/>
    </source>
</evidence>
<dbReference type="GO" id="GO:0046983">
    <property type="term" value="F:protein dimerization activity"/>
    <property type="evidence" value="ECO:0007669"/>
    <property type="project" value="InterPro"/>
</dbReference>
<dbReference type="Gene3D" id="3.30.360.10">
    <property type="entry name" value="Dihydrodipicolinate Reductase, domain 2"/>
    <property type="match status" value="1"/>
</dbReference>
<dbReference type="PANTHER" id="PTHR46278">
    <property type="entry name" value="DEHYDROGENASE, PUTATIVE-RELATED"/>
    <property type="match status" value="1"/>
</dbReference>
<dbReference type="Proteomes" id="UP000372890">
    <property type="component" value="Unassembled WGS sequence"/>
</dbReference>
<reference evidence="3 4" key="1">
    <citation type="submission" date="2019-03" db="EMBL/GenBank/DDBJ databases">
        <authorList>
            <consortium name="Pathogen Informatics"/>
        </authorList>
    </citation>
    <scope>NUCLEOTIDE SEQUENCE [LARGE SCALE GENOMIC DNA]</scope>
    <source>
        <strain evidence="3 4">NCTC9001</strain>
    </source>
</reference>
<dbReference type="GO" id="GO:0016620">
    <property type="term" value="F:oxidoreductase activity, acting on the aldehyde or oxo group of donors, NAD or NADP as acceptor"/>
    <property type="evidence" value="ECO:0007669"/>
    <property type="project" value="InterPro"/>
</dbReference>
<evidence type="ECO:0000259" key="2">
    <source>
        <dbReference type="Pfam" id="PF02774"/>
    </source>
</evidence>
<gene>
    <name evidence="3" type="primary">usg_2</name>
    <name evidence="3" type="ORF">NCTC9001_01912</name>
</gene>
<organism evidence="3 4">
    <name type="scientific">Escherichia coli</name>
    <dbReference type="NCBI Taxonomy" id="562"/>
    <lineage>
        <taxon>Bacteria</taxon>
        <taxon>Pseudomonadati</taxon>
        <taxon>Pseudomonadota</taxon>
        <taxon>Gammaproteobacteria</taxon>
        <taxon>Enterobacterales</taxon>
        <taxon>Enterobacteriaceae</taxon>
        <taxon>Escherichia</taxon>
    </lineage>
</organism>
<dbReference type="SUPFAM" id="SSF55347">
    <property type="entry name" value="Glyceraldehyde-3-phosphate dehydrogenase-like, C-terminal domain"/>
    <property type="match status" value="1"/>
</dbReference>
<evidence type="ECO:0000256" key="1">
    <source>
        <dbReference type="ARBA" id="ARBA00010584"/>
    </source>
</evidence>
<dbReference type="Pfam" id="PF02774">
    <property type="entry name" value="Semialdhyde_dhC"/>
    <property type="match status" value="1"/>
</dbReference>
<proteinExistence type="inferred from homology"/>
<accession>A0A484X2Z3</accession>
<evidence type="ECO:0000313" key="4">
    <source>
        <dbReference type="Proteomes" id="UP000372890"/>
    </source>
</evidence>
<dbReference type="AlphaFoldDB" id="A0A484X2Z3"/>